<accession>A0A5C4RF53</accession>
<reference evidence="3 4" key="1">
    <citation type="submission" date="2019-01" db="EMBL/GenBank/DDBJ databases">
        <title>Draft genome assembly of Photorhabdus luminescens subsp. sonorensis Caborca.</title>
        <authorList>
            <person name="Duong D.A."/>
            <person name="Espinosa-Artiles P."/>
            <person name="Orozco R.A."/>
            <person name="Molnar I."/>
            <person name="Stock P."/>
        </authorList>
    </citation>
    <scope>NUCLEOTIDE SEQUENCE [LARGE SCALE GENOMIC DNA]</scope>
    <source>
        <strain evidence="3 4">Caborca</strain>
    </source>
</reference>
<gene>
    <name evidence="3" type="ORF">EP164_17115</name>
</gene>
<evidence type="ECO:0000259" key="2">
    <source>
        <dbReference type="Pfam" id="PF08541"/>
    </source>
</evidence>
<evidence type="ECO:0000256" key="1">
    <source>
        <dbReference type="ARBA" id="ARBA00022679"/>
    </source>
</evidence>
<evidence type="ECO:0000313" key="3">
    <source>
        <dbReference type="EMBL" id="TNH42429.1"/>
    </source>
</evidence>
<keyword evidence="1" id="KW-0808">Transferase</keyword>
<protein>
    <recommendedName>
        <fullName evidence="2">Beta-ketoacyl-[acyl-carrier-protein] synthase III C-terminal domain-containing protein</fullName>
    </recommendedName>
</protein>
<dbReference type="AlphaFoldDB" id="A0A5C4RF53"/>
<feature type="domain" description="Beta-ketoacyl-[acyl-carrier-protein] synthase III C-terminal" evidence="2">
    <location>
        <begin position="1"/>
        <end position="53"/>
    </location>
</feature>
<dbReference type="InterPro" id="IPR016039">
    <property type="entry name" value="Thiolase-like"/>
</dbReference>
<dbReference type="EMBL" id="SBIJ01000037">
    <property type="protein sequence ID" value="TNH42429.1"/>
    <property type="molecule type" value="Genomic_DNA"/>
</dbReference>
<dbReference type="InterPro" id="IPR013747">
    <property type="entry name" value="ACP_syn_III_C"/>
</dbReference>
<evidence type="ECO:0000313" key="4">
    <source>
        <dbReference type="Proteomes" id="UP000307592"/>
    </source>
</evidence>
<sequence>MTTNEISYITPHNVSILIWRRVAKFMNMSIEKIFLKNISEIAHCFGADMPINIRD</sequence>
<dbReference type="Pfam" id="PF08541">
    <property type="entry name" value="ACP_syn_III_C"/>
    <property type="match status" value="1"/>
</dbReference>
<dbReference type="SUPFAM" id="SSF53901">
    <property type="entry name" value="Thiolase-like"/>
    <property type="match status" value="1"/>
</dbReference>
<dbReference type="Proteomes" id="UP000307592">
    <property type="component" value="Unassembled WGS sequence"/>
</dbReference>
<dbReference type="RefSeq" id="WP_139656575.1">
    <property type="nucleotide sequence ID" value="NZ_CAWOQH010000163.1"/>
</dbReference>
<name>A0A5C4RF53_PHOLU</name>
<proteinExistence type="predicted"/>
<dbReference type="GO" id="GO:0016746">
    <property type="term" value="F:acyltransferase activity"/>
    <property type="evidence" value="ECO:0007669"/>
    <property type="project" value="UniProtKB-KW"/>
</dbReference>
<comment type="caution">
    <text evidence="3">The sequence shown here is derived from an EMBL/GenBank/DDBJ whole genome shotgun (WGS) entry which is preliminary data.</text>
</comment>
<dbReference type="Gene3D" id="3.40.47.10">
    <property type="match status" value="1"/>
</dbReference>
<organism evidence="3 4">
    <name type="scientific">Photorhabdus luminescens subsp. sonorensis</name>
    <dbReference type="NCBI Taxonomy" id="1173677"/>
    <lineage>
        <taxon>Bacteria</taxon>
        <taxon>Pseudomonadati</taxon>
        <taxon>Pseudomonadota</taxon>
        <taxon>Gammaproteobacteria</taxon>
        <taxon>Enterobacterales</taxon>
        <taxon>Morganellaceae</taxon>
        <taxon>Photorhabdus</taxon>
    </lineage>
</organism>